<reference evidence="2 3" key="1">
    <citation type="submission" date="2019-01" db="EMBL/GenBank/DDBJ databases">
        <authorList>
            <person name="Alioto T."/>
            <person name="Alioto T."/>
        </authorList>
    </citation>
    <scope>NUCLEOTIDE SEQUENCE [LARGE SCALE GENOMIC DNA]</scope>
</reference>
<evidence type="ECO:0000313" key="2">
    <source>
        <dbReference type="EMBL" id="VFV30465.1"/>
    </source>
</evidence>
<dbReference type="EMBL" id="CAAGRJ010014199">
    <property type="protein sequence ID" value="VFV30465.1"/>
    <property type="molecule type" value="Genomic_DNA"/>
</dbReference>
<sequence>MKGIRKGESRAKESKPREPGTRRCAKCGRLDFILMKKMGIKSGFTFWNLVFLLTVSCVKGRSAFGGPPCFVSYFAICTDKIMIIILKKELIHSSPPPIGNAFCLPDLAFNAVIELVLNKYSCSMLKRIRELVRIASN</sequence>
<feature type="compositionally biased region" description="Basic and acidic residues" evidence="1">
    <location>
        <begin position="1"/>
        <end position="21"/>
    </location>
</feature>
<name>A0A485NAF4_LYNPA</name>
<evidence type="ECO:0000256" key="1">
    <source>
        <dbReference type="SAM" id="MobiDB-lite"/>
    </source>
</evidence>
<organism evidence="2 3">
    <name type="scientific">Lynx pardinus</name>
    <name type="common">Iberian lynx</name>
    <name type="synonym">Felis pardina</name>
    <dbReference type="NCBI Taxonomy" id="191816"/>
    <lineage>
        <taxon>Eukaryota</taxon>
        <taxon>Metazoa</taxon>
        <taxon>Chordata</taxon>
        <taxon>Craniata</taxon>
        <taxon>Vertebrata</taxon>
        <taxon>Euteleostomi</taxon>
        <taxon>Mammalia</taxon>
        <taxon>Eutheria</taxon>
        <taxon>Laurasiatheria</taxon>
        <taxon>Carnivora</taxon>
        <taxon>Feliformia</taxon>
        <taxon>Felidae</taxon>
        <taxon>Felinae</taxon>
        <taxon>Lynx</taxon>
    </lineage>
</organism>
<dbReference type="AlphaFoldDB" id="A0A485NAF4"/>
<accession>A0A485NAF4</accession>
<evidence type="ECO:0000313" key="3">
    <source>
        <dbReference type="Proteomes" id="UP000386466"/>
    </source>
</evidence>
<keyword evidence="3" id="KW-1185">Reference proteome</keyword>
<dbReference type="Proteomes" id="UP000386466">
    <property type="component" value="Unassembled WGS sequence"/>
</dbReference>
<proteinExistence type="predicted"/>
<protein>
    <submittedName>
        <fullName evidence="2">Uncharacterized protein</fullName>
    </submittedName>
</protein>
<feature type="region of interest" description="Disordered" evidence="1">
    <location>
        <begin position="1"/>
        <end position="22"/>
    </location>
</feature>
<gene>
    <name evidence="2" type="ORF">LYPA_23C015736</name>
</gene>